<feature type="region of interest" description="Disordered" evidence="1">
    <location>
        <begin position="15"/>
        <end position="34"/>
    </location>
</feature>
<gene>
    <name evidence="2" type="ORF">HAX54_012817</name>
</gene>
<evidence type="ECO:0000313" key="2">
    <source>
        <dbReference type="EMBL" id="MCD7471995.1"/>
    </source>
</evidence>
<comment type="caution">
    <text evidence="2">The sequence shown here is derived from an EMBL/GenBank/DDBJ whole genome shotgun (WGS) entry which is preliminary data.</text>
</comment>
<reference evidence="2 3" key="1">
    <citation type="journal article" date="2021" name="BMC Genomics">
        <title>Datura genome reveals duplications of psychoactive alkaloid biosynthetic genes and high mutation rate following tissue culture.</title>
        <authorList>
            <person name="Rajewski A."/>
            <person name="Carter-House D."/>
            <person name="Stajich J."/>
            <person name="Litt A."/>
        </authorList>
    </citation>
    <scope>NUCLEOTIDE SEQUENCE [LARGE SCALE GENOMIC DNA]</scope>
    <source>
        <strain evidence="2">AR-01</strain>
    </source>
</reference>
<keyword evidence="3" id="KW-1185">Reference proteome</keyword>
<proteinExistence type="predicted"/>
<evidence type="ECO:0000256" key="1">
    <source>
        <dbReference type="SAM" id="MobiDB-lite"/>
    </source>
</evidence>
<dbReference type="Proteomes" id="UP000823775">
    <property type="component" value="Unassembled WGS sequence"/>
</dbReference>
<organism evidence="2 3">
    <name type="scientific">Datura stramonium</name>
    <name type="common">Jimsonweed</name>
    <name type="synonym">Common thornapple</name>
    <dbReference type="NCBI Taxonomy" id="4076"/>
    <lineage>
        <taxon>Eukaryota</taxon>
        <taxon>Viridiplantae</taxon>
        <taxon>Streptophyta</taxon>
        <taxon>Embryophyta</taxon>
        <taxon>Tracheophyta</taxon>
        <taxon>Spermatophyta</taxon>
        <taxon>Magnoliopsida</taxon>
        <taxon>eudicotyledons</taxon>
        <taxon>Gunneridae</taxon>
        <taxon>Pentapetalae</taxon>
        <taxon>asterids</taxon>
        <taxon>lamiids</taxon>
        <taxon>Solanales</taxon>
        <taxon>Solanaceae</taxon>
        <taxon>Solanoideae</taxon>
        <taxon>Datureae</taxon>
        <taxon>Datura</taxon>
    </lineage>
</organism>
<feature type="non-terminal residue" evidence="2">
    <location>
        <position position="1"/>
    </location>
</feature>
<sequence length="57" mass="6171">CRLGRDRVMVPLHDSSRDLLSGKGGRMENSNSDDEGWRQVLLAANESLGVSLGVMNA</sequence>
<name>A0ABS8TKC5_DATST</name>
<evidence type="ECO:0000313" key="3">
    <source>
        <dbReference type="Proteomes" id="UP000823775"/>
    </source>
</evidence>
<dbReference type="EMBL" id="JACEIK010001754">
    <property type="protein sequence ID" value="MCD7471995.1"/>
    <property type="molecule type" value="Genomic_DNA"/>
</dbReference>
<protein>
    <submittedName>
        <fullName evidence="2">Uncharacterized protein</fullName>
    </submittedName>
</protein>
<accession>A0ABS8TKC5</accession>